<reference evidence="3 4" key="1">
    <citation type="submission" date="2017-11" db="EMBL/GenBank/DDBJ databases">
        <title>Infants hospitalized years apart are colonized by the same room-sourced microbial strains.</title>
        <authorList>
            <person name="Brooks B."/>
            <person name="Olm M.R."/>
            <person name="Firek B.A."/>
            <person name="Baker R."/>
            <person name="Thomas B.C."/>
            <person name="Morowitz M.J."/>
            <person name="Banfield J.F."/>
        </authorList>
    </citation>
    <scope>NUCLEOTIDE SEQUENCE [LARGE SCALE GENOMIC DNA]</scope>
    <source>
        <strain evidence="3">S2_012_000_R3_87</strain>
    </source>
</reference>
<feature type="region of interest" description="Disordered" evidence="2">
    <location>
        <begin position="1"/>
        <end position="24"/>
    </location>
</feature>
<proteinExistence type="inferred from homology"/>
<dbReference type="AlphaFoldDB" id="A0A2W5AZW4"/>
<dbReference type="Proteomes" id="UP000249451">
    <property type="component" value="Unassembled WGS sequence"/>
</dbReference>
<evidence type="ECO:0000313" key="4">
    <source>
        <dbReference type="Proteomes" id="UP000249451"/>
    </source>
</evidence>
<evidence type="ECO:0000256" key="2">
    <source>
        <dbReference type="SAM" id="MobiDB-lite"/>
    </source>
</evidence>
<evidence type="ECO:0008006" key="5">
    <source>
        <dbReference type="Google" id="ProtNLM"/>
    </source>
</evidence>
<comment type="caution">
    <text evidence="3">The sequence shown here is derived from an EMBL/GenBank/DDBJ whole genome shotgun (WGS) entry which is preliminary data.</text>
</comment>
<organism evidence="3 4">
    <name type="scientific">Corynebacterium urealyticum</name>
    <dbReference type="NCBI Taxonomy" id="43771"/>
    <lineage>
        <taxon>Bacteria</taxon>
        <taxon>Bacillati</taxon>
        <taxon>Actinomycetota</taxon>
        <taxon>Actinomycetes</taxon>
        <taxon>Mycobacteriales</taxon>
        <taxon>Corynebacteriaceae</taxon>
        <taxon>Corynebacterium</taxon>
    </lineage>
</organism>
<name>A0A2W5AZW4_9CORY</name>
<accession>A0A2W5AZW4</accession>
<comment type="similarity">
    <text evidence="1">Belongs to the Rv0495c family.</text>
</comment>
<gene>
    <name evidence="3" type="ORF">DI609_10050</name>
</gene>
<dbReference type="Pfam" id="PF11307">
    <property type="entry name" value="DUF3109"/>
    <property type="match status" value="1"/>
</dbReference>
<evidence type="ECO:0000313" key="3">
    <source>
        <dbReference type="EMBL" id="PZO98687.1"/>
    </source>
</evidence>
<dbReference type="EMBL" id="QFNY01000263">
    <property type="protein sequence ID" value="PZO98687.1"/>
    <property type="molecule type" value="Genomic_DNA"/>
</dbReference>
<evidence type="ECO:0000256" key="1">
    <source>
        <dbReference type="ARBA" id="ARBA00093770"/>
    </source>
</evidence>
<sequence length="331" mass="36607">MDCVRNSEPNSPHPIASGYPDGTPADLSVRRGVELPGDYPREWLEFINPADSEHIIQIDLTWLMSTYRCRFGTEACHGIDVAADPGVACCVHGAFLTDDDDRANLNRVVQELSPEQWQLYTPGETPGEKEQADGELEPWLEWDELENDEGEMEPALKTKTVDGACIFANRAGFDGGIGCALHIWATENGESIVESKPEVCWQVPLRRLEDWETRPDGQEMLRTTITEYNRRAWGDGGADFDWWCTTDPNCHAGSAEGQGGSADAMWRTHKDELVELIGEESYEVLAEHCEALEARAAATGEQNEAGAPLAPSGFPLLTIHPATRAARERKL</sequence>
<dbReference type="InterPro" id="IPR021458">
    <property type="entry name" value="Rv0495c"/>
</dbReference>
<protein>
    <recommendedName>
        <fullName evidence="5">DUF3109 family protein</fullName>
    </recommendedName>
</protein>